<reference evidence="2" key="1">
    <citation type="submission" date="2012-09" db="EMBL/GenBank/DDBJ databases">
        <authorList>
            <person name="Martin A.A."/>
        </authorList>
    </citation>
    <scope>NUCLEOTIDE SEQUENCE</scope>
</reference>
<sequence>MLRRRIVLENLTSDGLQITAGGGKCRRRAACAVPRERLVDSMAYSRYRQAYTPWSRLLVLRDVLVTKASHGIVHISCIGSNPRTCTPISTTSQRMRPVMRRTEPRRVTSTLNGKMFSIDDPDLAGLPTLGIIMLRLLLLVTNFIIAAKKSE</sequence>
<dbReference type="AlphaFoldDB" id="A0A158PCK1"/>
<protein>
    <submittedName>
        <fullName evidence="3">Uncharacterized protein</fullName>
    </submittedName>
</protein>
<keyword evidence="1" id="KW-1133">Transmembrane helix</keyword>
<reference evidence="3" key="2">
    <citation type="submission" date="2016-04" db="UniProtKB">
        <authorList>
            <consortium name="WormBaseParasite"/>
        </authorList>
    </citation>
    <scope>IDENTIFICATION</scope>
</reference>
<accession>A0A158PCK1</accession>
<evidence type="ECO:0000313" key="2">
    <source>
        <dbReference type="Proteomes" id="UP000035642"/>
    </source>
</evidence>
<feature type="transmembrane region" description="Helical" evidence="1">
    <location>
        <begin position="123"/>
        <end position="145"/>
    </location>
</feature>
<dbReference type="Proteomes" id="UP000035642">
    <property type="component" value="Unassembled WGS sequence"/>
</dbReference>
<evidence type="ECO:0000313" key="3">
    <source>
        <dbReference type="WBParaSite" id="ACAC_0001265701-mRNA-1"/>
    </source>
</evidence>
<organism evidence="2 3">
    <name type="scientific">Angiostrongylus cantonensis</name>
    <name type="common">Rat lungworm</name>
    <dbReference type="NCBI Taxonomy" id="6313"/>
    <lineage>
        <taxon>Eukaryota</taxon>
        <taxon>Metazoa</taxon>
        <taxon>Ecdysozoa</taxon>
        <taxon>Nematoda</taxon>
        <taxon>Chromadorea</taxon>
        <taxon>Rhabditida</taxon>
        <taxon>Rhabditina</taxon>
        <taxon>Rhabditomorpha</taxon>
        <taxon>Strongyloidea</taxon>
        <taxon>Metastrongylidae</taxon>
        <taxon>Angiostrongylus</taxon>
    </lineage>
</organism>
<evidence type="ECO:0000256" key="1">
    <source>
        <dbReference type="SAM" id="Phobius"/>
    </source>
</evidence>
<keyword evidence="1" id="KW-0472">Membrane</keyword>
<keyword evidence="2" id="KW-1185">Reference proteome</keyword>
<proteinExistence type="predicted"/>
<keyword evidence="1" id="KW-0812">Transmembrane</keyword>
<dbReference type="WBParaSite" id="ACAC_0001265701-mRNA-1">
    <property type="protein sequence ID" value="ACAC_0001265701-mRNA-1"/>
    <property type="gene ID" value="ACAC_0001265701"/>
</dbReference>
<name>A0A158PCK1_ANGCA</name>